<dbReference type="EMBL" id="JAUEDM010000006">
    <property type="protein sequence ID" value="KAK3314722.1"/>
    <property type="molecule type" value="Genomic_DNA"/>
</dbReference>
<proteinExistence type="predicted"/>
<reference evidence="2" key="2">
    <citation type="submission" date="2023-06" db="EMBL/GenBank/DDBJ databases">
        <authorList>
            <consortium name="Lawrence Berkeley National Laboratory"/>
            <person name="Haridas S."/>
            <person name="Hensen N."/>
            <person name="Bonometti L."/>
            <person name="Westerberg I."/>
            <person name="Brannstrom I.O."/>
            <person name="Guillou S."/>
            <person name="Cros-Aarteil S."/>
            <person name="Calhoun S."/>
            <person name="Kuo A."/>
            <person name="Mondo S."/>
            <person name="Pangilinan J."/>
            <person name="Riley R."/>
            <person name="Labutti K."/>
            <person name="Andreopoulos B."/>
            <person name="Lipzen A."/>
            <person name="Chen C."/>
            <person name="Yanf M."/>
            <person name="Daum C."/>
            <person name="Ng V."/>
            <person name="Clum A."/>
            <person name="Steindorff A."/>
            <person name="Ohm R."/>
            <person name="Martin F."/>
            <person name="Silar P."/>
            <person name="Natvig D."/>
            <person name="Lalanne C."/>
            <person name="Gautier V."/>
            <person name="Ament-Velasquez S.L."/>
            <person name="Kruys A."/>
            <person name="Hutchinson M.I."/>
            <person name="Powell A.J."/>
            <person name="Barry K."/>
            <person name="Miller A.N."/>
            <person name="Grigoriev I.V."/>
            <person name="Debuchy R."/>
            <person name="Gladieux P."/>
            <person name="Thoren M.H."/>
            <person name="Johannesson H."/>
        </authorList>
    </citation>
    <scope>NUCLEOTIDE SEQUENCE</scope>
    <source>
        <strain evidence="2">CBS 118394</strain>
    </source>
</reference>
<evidence type="ECO:0000313" key="2">
    <source>
        <dbReference type="EMBL" id="KAK3314722.1"/>
    </source>
</evidence>
<organism evidence="2 3">
    <name type="scientific">Apodospora peruviana</name>
    <dbReference type="NCBI Taxonomy" id="516989"/>
    <lineage>
        <taxon>Eukaryota</taxon>
        <taxon>Fungi</taxon>
        <taxon>Dikarya</taxon>
        <taxon>Ascomycota</taxon>
        <taxon>Pezizomycotina</taxon>
        <taxon>Sordariomycetes</taxon>
        <taxon>Sordariomycetidae</taxon>
        <taxon>Sordariales</taxon>
        <taxon>Lasiosphaeriaceae</taxon>
        <taxon>Apodospora</taxon>
    </lineage>
</organism>
<keyword evidence="1" id="KW-1133">Transmembrane helix</keyword>
<dbReference type="Proteomes" id="UP001283341">
    <property type="component" value="Unassembled WGS sequence"/>
</dbReference>
<feature type="transmembrane region" description="Helical" evidence="1">
    <location>
        <begin position="12"/>
        <end position="31"/>
    </location>
</feature>
<sequence>MGKRSTAQRGVSSFCSFWVSSVPVLVMVSVYDERPAYLAFFILFFYFQVLGGKSIINAHRCINLGDLVFGMGWGKGKSEKGANMNKKKTSG</sequence>
<keyword evidence="1" id="KW-0472">Membrane</keyword>
<comment type="caution">
    <text evidence="2">The sequence shown here is derived from an EMBL/GenBank/DDBJ whole genome shotgun (WGS) entry which is preliminary data.</text>
</comment>
<gene>
    <name evidence="2" type="ORF">B0H66DRAFT_563480</name>
</gene>
<keyword evidence="1" id="KW-0812">Transmembrane</keyword>
<keyword evidence="3" id="KW-1185">Reference proteome</keyword>
<accession>A0AAE0HXK6</accession>
<feature type="transmembrane region" description="Helical" evidence="1">
    <location>
        <begin position="37"/>
        <end position="56"/>
    </location>
</feature>
<reference evidence="2" key="1">
    <citation type="journal article" date="2023" name="Mol. Phylogenet. Evol.">
        <title>Genome-scale phylogeny and comparative genomics of the fungal order Sordariales.</title>
        <authorList>
            <person name="Hensen N."/>
            <person name="Bonometti L."/>
            <person name="Westerberg I."/>
            <person name="Brannstrom I.O."/>
            <person name="Guillou S."/>
            <person name="Cros-Aarteil S."/>
            <person name="Calhoun S."/>
            <person name="Haridas S."/>
            <person name="Kuo A."/>
            <person name="Mondo S."/>
            <person name="Pangilinan J."/>
            <person name="Riley R."/>
            <person name="LaButti K."/>
            <person name="Andreopoulos B."/>
            <person name="Lipzen A."/>
            <person name="Chen C."/>
            <person name="Yan M."/>
            <person name="Daum C."/>
            <person name="Ng V."/>
            <person name="Clum A."/>
            <person name="Steindorff A."/>
            <person name="Ohm R.A."/>
            <person name="Martin F."/>
            <person name="Silar P."/>
            <person name="Natvig D.O."/>
            <person name="Lalanne C."/>
            <person name="Gautier V."/>
            <person name="Ament-Velasquez S.L."/>
            <person name="Kruys A."/>
            <person name="Hutchinson M.I."/>
            <person name="Powell A.J."/>
            <person name="Barry K."/>
            <person name="Miller A.N."/>
            <person name="Grigoriev I.V."/>
            <person name="Debuchy R."/>
            <person name="Gladieux P."/>
            <person name="Hiltunen Thoren M."/>
            <person name="Johannesson H."/>
        </authorList>
    </citation>
    <scope>NUCLEOTIDE SEQUENCE</scope>
    <source>
        <strain evidence="2">CBS 118394</strain>
    </source>
</reference>
<evidence type="ECO:0000313" key="3">
    <source>
        <dbReference type="Proteomes" id="UP001283341"/>
    </source>
</evidence>
<dbReference type="AlphaFoldDB" id="A0AAE0HXK6"/>
<protein>
    <submittedName>
        <fullName evidence="2">Uncharacterized protein</fullName>
    </submittedName>
</protein>
<name>A0AAE0HXK6_9PEZI</name>
<evidence type="ECO:0000256" key="1">
    <source>
        <dbReference type="SAM" id="Phobius"/>
    </source>
</evidence>